<feature type="chain" id="PRO_5018085150" evidence="1">
    <location>
        <begin position="29"/>
        <end position="164"/>
    </location>
</feature>
<keyword evidence="3" id="KW-1185">Reference proteome</keyword>
<dbReference type="OrthoDB" id="2454155at2"/>
<evidence type="ECO:0000313" key="2">
    <source>
        <dbReference type="EMBL" id="RNF39576.1"/>
    </source>
</evidence>
<evidence type="ECO:0000256" key="1">
    <source>
        <dbReference type="SAM" id="SignalP"/>
    </source>
</evidence>
<keyword evidence="1" id="KW-0732">Signal</keyword>
<dbReference type="RefSeq" id="WP_123165276.1">
    <property type="nucleotide sequence ID" value="NZ_RIAX01000005.1"/>
</dbReference>
<gene>
    <name evidence="2" type="ORF">EEX84_08870</name>
</gene>
<protein>
    <submittedName>
        <fullName evidence="2">Uncharacterized protein</fullName>
    </submittedName>
</protein>
<evidence type="ECO:0000313" key="3">
    <source>
        <dbReference type="Proteomes" id="UP000275473"/>
    </source>
</evidence>
<accession>A0A3M8P7C7</accession>
<reference evidence="2 3" key="1">
    <citation type="journal article" date="2018" name="Int. J. Syst. Evol. Microbiol.">
        <title>Planococcus salinus sp. nov., a moderately halophilic bacterium isolated from a saline-alkali soil.</title>
        <authorList>
            <person name="Gan L."/>
        </authorList>
    </citation>
    <scope>NUCLEOTIDE SEQUENCE [LARGE SCALE GENOMIC DNA]</scope>
    <source>
        <strain evidence="2 3">LCB217</strain>
    </source>
</reference>
<dbReference type="Proteomes" id="UP000275473">
    <property type="component" value="Unassembled WGS sequence"/>
</dbReference>
<dbReference type="AlphaFoldDB" id="A0A3M8P7C7"/>
<organism evidence="2 3">
    <name type="scientific">Planococcus salinus</name>
    <dbReference type="NCBI Taxonomy" id="1848460"/>
    <lineage>
        <taxon>Bacteria</taxon>
        <taxon>Bacillati</taxon>
        <taxon>Bacillota</taxon>
        <taxon>Bacilli</taxon>
        <taxon>Bacillales</taxon>
        <taxon>Caryophanaceae</taxon>
        <taxon>Planococcus</taxon>
    </lineage>
</organism>
<dbReference type="EMBL" id="RIAX01000005">
    <property type="protein sequence ID" value="RNF39576.1"/>
    <property type="molecule type" value="Genomic_DNA"/>
</dbReference>
<comment type="caution">
    <text evidence="2">The sequence shown here is derived from an EMBL/GenBank/DDBJ whole genome shotgun (WGS) entry which is preliminary data.</text>
</comment>
<proteinExistence type="predicted"/>
<sequence length="164" mass="18522">MKHLGKTASLLLVSCFLMISMSATSVWAHSTGDGSPPHSVRGVSCEYLPINGQVVVKAFPPNHATAWSGFSDDVVYWTPILYRWDGSDYVEWFHSPNAIAYAYVHQTGFYQGINPGWRHSTIHGQLQFHPFYNLPSGTYTVLNLIQWHQNGHEHYEWAPNACTI</sequence>
<feature type="signal peptide" evidence="1">
    <location>
        <begin position="1"/>
        <end position="28"/>
    </location>
</feature>
<name>A0A3M8P7C7_9BACL</name>